<evidence type="ECO:0000313" key="1">
    <source>
        <dbReference type="EMBL" id="THF51698.1"/>
    </source>
</evidence>
<accession>A0A4S4A0C5</accession>
<reference evidence="1 2" key="1">
    <citation type="submission" date="2019-04" db="EMBL/GenBank/DDBJ databases">
        <title>Flavobacterium sp. nov. isolated from construction timber.</title>
        <authorList>
            <person name="Lin S.-Y."/>
            <person name="Chang C.-T."/>
            <person name="Young C.-C."/>
        </authorList>
    </citation>
    <scope>NUCLEOTIDE SEQUENCE [LARGE SCALE GENOMIC DNA]</scope>
    <source>
        <strain evidence="1 2">CC-CTC003</strain>
    </source>
</reference>
<dbReference type="Proteomes" id="UP000307507">
    <property type="component" value="Unassembled WGS sequence"/>
</dbReference>
<dbReference type="Gene3D" id="3.30.1360.110">
    <property type="entry name" value="Domain 2, Phosphonoacetate Hydrolase"/>
    <property type="match status" value="1"/>
</dbReference>
<dbReference type="Gene3D" id="3.40.720.10">
    <property type="entry name" value="Alkaline Phosphatase, subunit A"/>
    <property type="match status" value="1"/>
</dbReference>
<comment type="caution">
    <text evidence="1">The sequence shown here is derived from an EMBL/GenBank/DDBJ whole genome shotgun (WGS) entry which is preliminary data.</text>
</comment>
<dbReference type="SUPFAM" id="SSF53649">
    <property type="entry name" value="Alkaline phosphatase-like"/>
    <property type="match status" value="1"/>
</dbReference>
<dbReference type="InterPro" id="IPR023116">
    <property type="entry name" value="Phosphonoacetate_hydro_insert"/>
</dbReference>
<organism evidence="1 2">
    <name type="scientific">Flavobacterium supellecticarium</name>
    <dbReference type="NCBI Taxonomy" id="2565924"/>
    <lineage>
        <taxon>Bacteria</taxon>
        <taxon>Pseudomonadati</taxon>
        <taxon>Bacteroidota</taxon>
        <taxon>Flavobacteriia</taxon>
        <taxon>Flavobacteriales</taxon>
        <taxon>Flavobacteriaceae</taxon>
        <taxon>Flavobacterium</taxon>
    </lineage>
</organism>
<evidence type="ECO:0000313" key="2">
    <source>
        <dbReference type="Proteomes" id="UP000307507"/>
    </source>
</evidence>
<dbReference type="PANTHER" id="PTHR10151">
    <property type="entry name" value="ECTONUCLEOTIDE PYROPHOSPHATASE/PHOSPHODIESTERASE"/>
    <property type="match status" value="1"/>
</dbReference>
<dbReference type="CDD" id="cd16018">
    <property type="entry name" value="Enpp"/>
    <property type="match status" value="1"/>
</dbReference>
<dbReference type="InterPro" id="IPR002591">
    <property type="entry name" value="Phosphodiest/P_Trfase"/>
</dbReference>
<dbReference type="PANTHER" id="PTHR10151:SF120">
    <property type="entry name" value="BIS(5'-ADENOSYL)-TRIPHOSPHATASE"/>
    <property type="match status" value="1"/>
</dbReference>
<dbReference type="InterPro" id="IPR017850">
    <property type="entry name" value="Alkaline_phosphatase_core_sf"/>
</dbReference>
<gene>
    <name evidence="1" type="ORF">E6C50_08025</name>
</gene>
<dbReference type="OrthoDB" id="9771966at2"/>
<dbReference type="RefSeq" id="WP_136402682.1">
    <property type="nucleotide sequence ID" value="NZ_SSNZ01000002.1"/>
</dbReference>
<dbReference type="GO" id="GO:0016787">
    <property type="term" value="F:hydrolase activity"/>
    <property type="evidence" value="ECO:0007669"/>
    <property type="project" value="UniProtKB-ARBA"/>
</dbReference>
<proteinExistence type="predicted"/>
<name>A0A4S4A0C5_9FLAO</name>
<sequence length="474" mass="54057">MQQTAVINIVGLTSGLLDNETLFLSRWIKKKAAKSLIEPVFPALTCSAQATYLTGKWPSEHGIVGNGWYFRDEAEVKLWRQSNKLVQAPKIWDMAKAINPEFTCANMFWWYNMYSDADFSVTPRPQYWADGQKKPDCYSQPAGLRDRLQQTLGTFPLFDFWGPKTSVKSSKWIADASKLVHEWHDPTLMLIYLPHLDYCCQKFKQGTPEITKDLKEIDAICEDLILFFEAKGVNPIIVSEYGITNVSNPIAINRTLRDNGHIAIREERGLELLDAGQSSAFALADHQIAHVYVKDSSQIAAVKALLETIPGIERVLDEKGKKEYHINHERAGELVCIADKNSWFTYYYWEDDRRAPDFARTVDIHKKPGYDPAEMFFDRKKKMLFPRIVIKLLRKKLGFRTVMDLISLDSGLVKGSHGRIDTDDVDKPVFISTSAIKEKISAIDVCPLVLNAIFGEDARKIQQTDRITEKELTD</sequence>
<dbReference type="Pfam" id="PF01663">
    <property type="entry name" value="Phosphodiest"/>
    <property type="match status" value="1"/>
</dbReference>
<keyword evidence="2" id="KW-1185">Reference proteome</keyword>
<dbReference type="EMBL" id="SSNZ01000002">
    <property type="protein sequence ID" value="THF51698.1"/>
    <property type="molecule type" value="Genomic_DNA"/>
</dbReference>
<protein>
    <submittedName>
        <fullName evidence="1">Alkaline phosphatase family protein</fullName>
    </submittedName>
</protein>
<dbReference type="AlphaFoldDB" id="A0A4S4A0C5"/>